<evidence type="ECO:0000256" key="8">
    <source>
        <dbReference type="ARBA" id="ARBA00022989"/>
    </source>
</evidence>
<keyword evidence="3" id="KW-0813">Transport</keyword>
<dbReference type="Proteomes" id="UP000597617">
    <property type="component" value="Unassembled WGS sequence"/>
</dbReference>
<keyword evidence="8" id="KW-1133">Transmembrane helix</keyword>
<comment type="caution">
    <text evidence="12">The sequence shown here is derived from an EMBL/GenBank/DDBJ whole genome shotgun (WGS) entry which is preliminary data.</text>
</comment>
<feature type="signal peptide" evidence="10">
    <location>
        <begin position="1"/>
        <end position="24"/>
    </location>
</feature>
<dbReference type="InterPro" id="IPR051045">
    <property type="entry name" value="TonB-dependent_transducer"/>
</dbReference>
<keyword evidence="4" id="KW-1003">Cell membrane</keyword>
<keyword evidence="9" id="KW-0472">Membrane</keyword>
<evidence type="ECO:0000256" key="6">
    <source>
        <dbReference type="ARBA" id="ARBA00022692"/>
    </source>
</evidence>
<protein>
    <submittedName>
        <fullName evidence="12">Energy transducer TonB</fullName>
    </submittedName>
</protein>
<reference evidence="12 13" key="1">
    <citation type="submission" date="2020-11" db="EMBL/GenBank/DDBJ databases">
        <authorList>
            <person name="Kim M.K."/>
        </authorList>
    </citation>
    <scope>NUCLEOTIDE SEQUENCE [LARGE SCALE GENOMIC DNA]</scope>
    <source>
        <strain evidence="12 13">BT683</strain>
    </source>
</reference>
<feature type="domain" description="TonB C-terminal" evidence="11">
    <location>
        <begin position="180"/>
        <end position="271"/>
    </location>
</feature>
<keyword evidence="10" id="KW-0732">Signal</keyword>
<proteinExistence type="inferred from homology"/>
<dbReference type="PANTHER" id="PTHR33446">
    <property type="entry name" value="PROTEIN TONB-RELATED"/>
    <property type="match status" value="1"/>
</dbReference>
<comment type="subcellular location">
    <subcellularLocation>
        <location evidence="1">Cell inner membrane</location>
        <topology evidence="1">Single-pass membrane protein</topology>
        <orientation evidence="1">Periplasmic side</orientation>
    </subcellularLocation>
</comment>
<evidence type="ECO:0000256" key="1">
    <source>
        <dbReference type="ARBA" id="ARBA00004383"/>
    </source>
</evidence>
<accession>A0ABS0IJH7</accession>
<keyword evidence="13" id="KW-1185">Reference proteome</keyword>
<evidence type="ECO:0000259" key="11">
    <source>
        <dbReference type="PROSITE" id="PS52015"/>
    </source>
</evidence>
<dbReference type="NCBIfam" id="TIGR01352">
    <property type="entry name" value="tonB_Cterm"/>
    <property type="match status" value="1"/>
</dbReference>
<gene>
    <name evidence="12" type="ORF">I2I05_14075</name>
</gene>
<evidence type="ECO:0000256" key="7">
    <source>
        <dbReference type="ARBA" id="ARBA00022927"/>
    </source>
</evidence>
<comment type="similarity">
    <text evidence="2">Belongs to the TonB family.</text>
</comment>
<keyword evidence="7" id="KW-0653">Protein transport</keyword>
<dbReference type="PROSITE" id="PS52015">
    <property type="entry name" value="TONB_CTD"/>
    <property type="match status" value="1"/>
</dbReference>
<evidence type="ECO:0000313" key="13">
    <source>
        <dbReference type="Proteomes" id="UP000597617"/>
    </source>
</evidence>
<dbReference type="SUPFAM" id="SSF74653">
    <property type="entry name" value="TolA/TonB C-terminal domain"/>
    <property type="match status" value="1"/>
</dbReference>
<sequence length="271" mass="29716">MKHLFITFTTSLVLLLAVAPTAHAQPASTSAVYTGPRFPGGPDSLRALVYRSTQLINPPPKGRAVVQFELANGSTPRNFKLLESPTLIKSPLTRAAETAMSFLQARMPAWEPGTPDPNDPQSSNPKVSLVLDFATPLVAQPFPYAEQAPTFPDFAPLLRAQRNVFFERRQNDAPLLAKLSSSSGLVPYFQMQIRYPSAALRQRQQGTVYLYFEVSETGAIEQKQIVGSAGLDLDEEVLRAARQLPAATAPALHQGRPVRVFYVIPSSFKIQ</sequence>
<organism evidence="12 13">
    <name type="scientific">Hymenobacter jeongseonensis</name>
    <dbReference type="NCBI Taxonomy" id="2791027"/>
    <lineage>
        <taxon>Bacteria</taxon>
        <taxon>Pseudomonadati</taxon>
        <taxon>Bacteroidota</taxon>
        <taxon>Cytophagia</taxon>
        <taxon>Cytophagales</taxon>
        <taxon>Hymenobacteraceae</taxon>
        <taxon>Hymenobacter</taxon>
    </lineage>
</organism>
<feature type="chain" id="PRO_5045401351" evidence="10">
    <location>
        <begin position="25"/>
        <end position="271"/>
    </location>
</feature>
<dbReference type="EMBL" id="JADQDQ010000006">
    <property type="protein sequence ID" value="MBF9238529.1"/>
    <property type="molecule type" value="Genomic_DNA"/>
</dbReference>
<dbReference type="InterPro" id="IPR037682">
    <property type="entry name" value="TonB_C"/>
</dbReference>
<keyword evidence="6" id="KW-0812">Transmembrane</keyword>
<dbReference type="Pfam" id="PF03544">
    <property type="entry name" value="TonB_C"/>
    <property type="match status" value="1"/>
</dbReference>
<evidence type="ECO:0000256" key="10">
    <source>
        <dbReference type="SAM" id="SignalP"/>
    </source>
</evidence>
<dbReference type="RefSeq" id="WP_196282906.1">
    <property type="nucleotide sequence ID" value="NZ_JADQDQ010000006.1"/>
</dbReference>
<keyword evidence="5" id="KW-0997">Cell inner membrane</keyword>
<evidence type="ECO:0000256" key="9">
    <source>
        <dbReference type="ARBA" id="ARBA00023136"/>
    </source>
</evidence>
<evidence type="ECO:0000256" key="4">
    <source>
        <dbReference type="ARBA" id="ARBA00022475"/>
    </source>
</evidence>
<evidence type="ECO:0000256" key="2">
    <source>
        <dbReference type="ARBA" id="ARBA00006555"/>
    </source>
</evidence>
<dbReference type="Gene3D" id="3.30.1150.10">
    <property type="match status" value="1"/>
</dbReference>
<evidence type="ECO:0000256" key="3">
    <source>
        <dbReference type="ARBA" id="ARBA00022448"/>
    </source>
</evidence>
<dbReference type="InterPro" id="IPR006260">
    <property type="entry name" value="TonB/TolA_C"/>
</dbReference>
<name>A0ABS0IJH7_9BACT</name>
<evidence type="ECO:0000313" key="12">
    <source>
        <dbReference type="EMBL" id="MBF9238529.1"/>
    </source>
</evidence>
<evidence type="ECO:0000256" key="5">
    <source>
        <dbReference type="ARBA" id="ARBA00022519"/>
    </source>
</evidence>